<feature type="region of interest" description="Disordered" evidence="1">
    <location>
        <begin position="1"/>
        <end position="77"/>
    </location>
</feature>
<dbReference type="EMBL" id="JABMIG020000159">
    <property type="protein sequence ID" value="KAL3788267.1"/>
    <property type="molecule type" value="Genomic_DNA"/>
</dbReference>
<organism evidence="2 3">
    <name type="scientific">Cyclotella cryptica</name>
    <dbReference type="NCBI Taxonomy" id="29204"/>
    <lineage>
        <taxon>Eukaryota</taxon>
        <taxon>Sar</taxon>
        <taxon>Stramenopiles</taxon>
        <taxon>Ochrophyta</taxon>
        <taxon>Bacillariophyta</taxon>
        <taxon>Coscinodiscophyceae</taxon>
        <taxon>Thalassiosirophycidae</taxon>
        <taxon>Stephanodiscales</taxon>
        <taxon>Stephanodiscaceae</taxon>
        <taxon>Cyclotella</taxon>
    </lineage>
</organism>
<proteinExistence type="predicted"/>
<feature type="compositionally biased region" description="Acidic residues" evidence="1">
    <location>
        <begin position="51"/>
        <end position="76"/>
    </location>
</feature>
<protein>
    <submittedName>
        <fullName evidence="2">Uncharacterized protein</fullName>
    </submittedName>
</protein>
<keyword evidence="3" id="KW-1185">Reference proteome</keyword>
<accession>A0ABD3PKJ0</accession>
<name>A0ABD3PKJ0_9STRA</name>
<dbReference type="AlphaFoldDB" id="A0ABD3PKJ0"/>
<feature type="compositionally biased region" description="Low complexity" evidence="1">
    <location>
        <begin position="41"/>
        <end position="50"/>
    </location>
</feature>
<evidence type="ECO:0000256" key="1">
    <source>
        <dbReference type="SAM" id="MobiDB-lite"/>
    </source>
</evidence>
<reference evidence="2 3" key="1">
    <citation type="journal article" date="2020" name="G3 (Bethesda)">
        <title>Improved Reference Genome for Cyclotella cryptica CCMP332, a Model for Cell Wall Morphogenesis, Salinity Adaptation, and Lipid Production in Diatoms (Bacillariophyta).</title>
        <authorList>
            <person name="Roberts W.R."/>
            <person name="Downey K.M."/>
            <person name="Ruck E.C."/>
            <person name="Traller J.C."/>
            <person name="Alverson A.J."/>
        </authorList>
    </citation>
    <scope>NUCLEOTIDE SEQUENCE [LARGE SCALE GENOMIC DNA]</scope>
    <source>
        <strain evidence="2 3">CCMP332</strain>
    </source>
</reference>
<evidence type="ECO:0000313" key="2">
    <source>
        <dbReference type="EMBL" id="KAL3788267.1"/>
    </source>
</evidence>
<sequence>MLKKWSAPTCPADKVLSTSMRKLDNSKVGNVKTEELDSEGDNGNNSGSDSDSQEDFTFEQEEESDEDSTPDEEPLDDVGKLKYWSRRHYMYNQPLLLPDHVRVSNLLCPHPKIIEHAKNPANRDPQDRRACERLIKKLMVPSEVVDRTEREFLEAQLIDTFLSELHVIAHEWHEKYSLAETKALGALACRVTSKAEGVGCAECHWKASKRHKKGKRGKLGSEVTKKLSTISAAYSYELSAVRIATAQRAGKLWEDNDVETYSNSVPKP</sequence>
<gene>
    <name evidence="2" type="ORF">HJC23_011899</name>
</gene>
<dbReference type="Proteomes" id="UP001516023">
    <property type="component" value="Unassembled WGS sequence"/>
</dbReference>
<evidence type="ECO:0000313" key="3">
    <source>
        <dbReference type="Proteomes" id="UP001516023"/>
    </source>
</evidence>
<comment type="caution">
    <text evidence="2">The sequence shown here is derived from an EMBL/GenBank/DDBJ whole genome shotgun (WGS) entry which is preliminary data.</text>
</comment>